<dbReference type="GO" id="GO:0015658">
    <property type="term" value="F:branched-chain amino acid transmembrane transporter activity"/>
    <property type="evidence" value="ECO:0007669"/>
    <property type="project" value="InterPro"/>
</dbReference>
<feature type="transmembrane region" description="Helical" evidence="6">
    <location>
        <begin position="157"/>
        <end position="178"/>
    </location>
</feature>
<keyword evidence="8" id="KW-1185">Reference proteome</keyword>
<organism evidence="7 8">
    <name type="scientific">Egibacter rhizosphaerae</name>
    <dbReference type="NCBI Taxonomy" id="1670831"/>
    <lineage>
        <taxon>Bacteria</taxon>
        <taxon>Bacillati</taxon>
        <taxon>Actinomycetota</taxon>
        <taxon>Nitriliruptoria</taxon>
        <taxon>Egibacterales</taxon>
        <taxon>Egibacteraceae</taxon>
        <taxon>Egibacter</taxon>
    </lineage>
</organism>
<dbReference type="KEGG" id="erz:ER308_21015"/>
<dbReference type="Proteomes" id="UP000291469">
    <property type="component" value="Chromosome"/>
</dbReference>
<evidence type="ECO:0000313" key="7">
    <source>
        <dbReference type="EMBL" id="QBI21791.1"/>
    </source>
</evidence>
<protein>
    <submittedName>
        <fullName evidence="7">Branched-chain amino acid ABC transporter permease</fullName>
    </submittedName>
</protein>
<sequence length="332" mass="35316">MIEALETIFATAMRSATGPAGAYYALLAIGLNVHFGYTGLLNFGQVGFMLLGAYGIGITVAIVGGPLWAGIIVSLVAAALLALALGLPTLRLRADYLAITTIAAAEILRFVFRASGSRPYTGGSFGLTEVAGGFYRVNPFPPGDYNLLVFAVDHRRLWAMVVGWGLVVLATLFVWALMRSPWGRVVKSIREDEDAARSLGKNAFAYKLQSLVIGGVIGSLGGVLFVLHLQTVQPDAFRPQQTFYAYAALILGGAATTFGPIVGAFLFWFLLTGADAAMRTIAATGVIPPEILSTEAIGAFRLILVGVLIVLLMIYRPQGLLGSRQEMQLDAK</sequence>
<evidence type="ECO:0000256" key="6">
    <source>
        <dbReference type="SAM" id="Phobius"/>
    </source>
</evidence>
<dbReference type="EMBL" id="CP036402">
    <property type="protein sequence ID" value="QBI21791.1"/>
    <property type="molecule type" value="Genomic_DNA"/>
</dbReference>
<keyword evidence="2" id="KW-1003">Cell membrane</keyword>
<proteinExistence type="predicted"/>
<reference evidence="7 8" key="1">
    <citation type="submission" date="2019-01" db="EMBL/GenBank/DDBJ databases">
        <title>Egibacter rhizosphaerae EGI 80759T.</title>
        <authorList>
            <person name="Chen D.-D."/>
            <person name="Tian Y."/>
            <person name="Jiao J.-Y."/>
            <person name="Zhang X.-T."/>
            <person name="Zhang Y.-G."/>
            <person name="Zhang Y."/>
            <person name="Xiao M."/>
            <person name="Shu W.-S."/>
            <person name="Li W.-J."/>
        </authorList>
    </citation>
    <scope>NUCLEOTIDE SEQUENCE [LARGE SCALE GENOMIC DNA]</scope>
    <source>
        <strain evidence="7 8">EGI 80759</strain>
    </source>
</reference>
<dbReference type="PANTHER" id="PTHR30482:SF10">
    <property type="entry name" value="HIGH-AFFINITY BRANCHED-CHAIN AMINO ACID TRANSPORT PROTEIN BRAE"/>
    <property type="match status" value="1"/>
</dbReference>
<feature type="transmembrane region" description="Helical" evidence="6">
    <location>
        <begin position="211"/>
        <end position="231"/>
    </location>
</feature>
<dbReference type="GO" id="GO:0005886">
    <property type="term" value="C:plasma membrane"/>
    <property type="evidence" value="ECO:0007669"/>
    <property type="project" value="UniProtKB-SubCell"/>
</dbReference>
<dbReference type="InterPro" id="IPR001851">
    <property type="entry name" value="ABC_transp_permease"/>
</dbReference>
<gene>
    <name evidence="7" type="ORF">ER308_21015</name>
</gene>
<dbReference type="Pfam" id="PF02653">
    <property type="entry name" value="BPD_transp_2"/>
    <property type="match status" value="1"/>
</dbReference>
<keyword evidence="4 6" id="KW-1133">Transmembrane helix</keyword>
<dbReference type="RefSeq" id="WP_131156782.1">
    <property type="nucleotide sequence ID" value="NZ_CP036402.1"/>
</dbReference>
<accession>A0A411YKT2</accession>
<feature type="transmembrane region" description="Helical" evidence="6">
    <location>
        <begin position="71"/>
        <end position="90"/>
    </location>
</feature>
<evidence type="ECO:0000256" key="2">
    <source>
        <dbReference type="ARBA" id="ARBA00022475"/>
    </source>
</evidence>
<dbReference type="OrthoDB" id="9814461at2"/>
<keyword evidence="5 6" id="KW-0472">Membrane</keyword>
<dbReference type="PANTHER" id="PTHR30482">
    <property type="entry name" value="HIGH-AFFINITY BRANCHED-CHAIN AMINO ACID TRANSPORT SYSTEM PERMEASE"/>
    <property type="match status" value="1"/>
</dbReference>
<comment type="subcellular location">
    <subcellularLocation>
        <location evidence="1">Cell membrane</location>
        <topology evidence="1">Multi-pass membrane protein</topology>
    </subcellularLocation>
</comment>
<feature type="transmembrane region" description="Helical" evidence="6">
    <location>
        <begin position="46"/>
        <end position="64"/>
    </location>
</feature>
<dbReference type="CDD" id="cd06581">
    <property type="entry name" value="TM_PBP1_LivM_like"/>
    <property type="match status" value="1"/>
</dbReference>
<evidence type="ECO:0000256" key="4">
    <source>
        <dbReference type="ARBA" id="ARBA00022989"/>
    </source>
</evidence>
<feature type="transmembrane region" description="Helical" evidence="6">
    <location>
        <begin position="243"/>
        <end position="271"/>
    </location>
</feature>
<dbReference type="AlphaFoldDB" id="A0A411YKT2"/>
<feature type="transmembrane region" description="Helical" evidence="6">
    <location>
        <begin position="291"/>
        <end position="315"/>
    </location>
</feature>
<dbReference type="InterPro" id="IPR043428">
    <property type="entry name" value="LivM-like"/>
</dbReference>
<evidence type="ECO:0000256" key="3">
    <source>
        <dbReference type="ARBA" id="ARBA00022692"/>
    </source>
</evidence>
<evidence type="ECO:0000256" key="1">
    <source>
        <dbReference type="ARBA" id="ARBA00004651"/>
    </source>
</evidence>
<evidence type="ECO:0000256" key="5">
    <source>
        <dbReference type="ARBA" id="ARBA00023136"/>
    </source>
</evidence>
<feature type="transmembrane region" description="Helical" evidence="6">
    <location>
        <begin position="21"/>
        <end position="40"/>
    </location>
</feature>
<evidence type="ECO:0000313" key="8">
    <source>
        <dbReference type="Proteomes" id="UP000291469"/>
    </source>
</evidence>
<name>A0A411YKT2_9ACTN</name>
<keyword evidence="3 6" id="KW-0812">Transmembrane</keyword>